<organism evidence="8 9">
    <name type="scientific">Jimgerdemannia flammicorona</name>
    <dbReference type="NCBI Taxonomy" id="994334"/>
    <lineage>
        <taxon>Eukaryota</taxon>
        <taxon>Fungi</taxon>
        <taxon>Fungi incertae sedis</taxon>
        <taxon>Mucoromycota</taxon>
        <taxon>Mucoromycotina</taxon>
        <taxon>Endogonomycetes</taxon>
        <taxon>Endogonales</taxon>
        <taxon>Endogonaceae</taxon>
        <taxon>Jimgerdemannia</taxon>
    </lineage>
</organism>
<keyword evidence="2 5" id="KW-0863">Zinc-finger</keyword>
<evidence type="ECO:0000259" key="7">
    <source>
        <dbReference type="PROSITE" id="PS50865"/>
    </source>
</evidence>
<feature type="domain" description="MYND-type" evidence="7">
    <location>
        <begin position="838"/>
        <end position="876"/>
    </location>
</feature>
<accession>A0A433QA67</accession>
<evidence type="ECO:0000313" key="9">
    <source>
        <dbReference type="Proteomes" id="UP000274822"/>
    </source>
</evidence>
<comment type="similarity">
    <text evidence="4">Belongs to the sel-1 family.</text>
</comment>
<evidence type="ECO:0000313" key="8">
    <source>
        <dbReference type="EMBL" id="RUS26662.1"/>
    </source>
</evidence>
<feature type="repeat" description="TPR" evidence="6">
    <location>
        <begin position="62"/>
        <end position="95"/>
    </location>
</feature>
<dbReference type="PROSITE" id="PS50005">
    <property type="entry name" value="TPR"/>
    <property type="match status" value="2"/>
</dbReference>
<evidence type="ECO:0000256" key="2">
    <source>
        <dbReference type="ARBA" id="ARBA00022771"/>
    </source>
</evidence>
<dbReference type="PROSITE" id="PS50865">
    <property type="entry name" value="ZF_MYND_2"/>
    <property type="match status" value="1"/>
</dbReference>
<keyword evidence="6" id="KW-0802">TPR repeat</keyword>
<dbReference type="SUPFAM" id="SSF48452">
    <property type="entry name" value="TPR-like"/>
    <property type="match status" value="2"/>
</dbReference>
<proteinExistence type="inferred from homology"/>
<evidence type="ECO:0000256" key="3">
    <source>
        <dbReference type="ARBA" id="ARBA00022833"/>
    </source>
</evidence>
<dbReference type="InterPro" id="IPR019734">
    <property type="entry name" value="TPR_rpt"/>
</dbReference>
<evidence type="ECO:0000256" key="5">
    <source>
        <dbReference type="PROSITE-ProRule" id="PRU00134"/>
    </source>
</evidence>
<dbReference type="InterPro" id="IPR002893">
    <property type="entry name" value="Znf_MYND"/>
</dbReference>
<dbReference type="Proteomes" id="UP000274822">
    <property type="component" value="Unassembled WGS sequence"/>
</dbReference>
<dbReference type="SMART" id="SM00671">
    <property type="entry name" value="SEL1"/>
    <property type="match status" value="8"/>
</dbReference>
<dbReference type="PANTHER" id="PTHR11102:SF160">
    <property type="entry name" value="ERAD-ASSOCIATED E3 UBIQUITIN-PROTEIN LIGASE COMPONENT HRD3"/>
    <property type="match status" value="1"/>
</dbReference>
<comment type="caution">
    <text evidence="8">The sequence shown here is derived from an EMBL/GenBank/DDBJ whole genome shotgun (WGS) entry which is preliminary data.</text>
</comment>
<name>A0A433QA67_9FUNG</name>
<dbReference type="AlphaFoldDB" id="A0A433QA67"/>
<dbReference type="Gene3D" id="6.10.140.2220">
    <property type="match status" value="1"/>
</dbReference>
<dbReference type="SUPFAM" id="SSF81901">
    <property type="entry name" value="HCP-like"/>
    <property type="match status" value="2"/>
</dbReference>
<feature type="repeat" description="TPR" evidence="6">
    <location>
        <begin position="28"/>
        <end position="61"/>
    </location>
</feature>
<protein>
    <recommendedName>
        <fullName evidence="7">MYND-type domain-containing protein</fullName>
    </recommendedName>
</protein>
<evidence type="ECO:0000256" key="1">
    <source>
        <dbReference type="ARBA" id="ARBA00022723"/>
    </source>
</evidence>
<dbReference type="InterPro" id="IPR006597">
    <property type="entry name" value="Sel1-like"/>
</dbReference>
<dbReference type="InterPro" id="IPR011990">
    <property type="entry name" value="TPR-like_helical_dom_sf"/>
</dbReference>
<dbReference type="GO" id="GO:0008270">
    <property type="term" value="F:zinc ion binding"/>
    <property type="evidence" value="ECO:0007669"/>
    <property type="project" value="UniProtKB-KW"/>
</dbReference>
<dbReference type="InterPro" id="IPR050767">
    <property type="entry name" value="Sel1_AlgK"/>
</dbReference>
<keyword evidence="1" id="KW-0479">Metal-binding</keyword>
<evidence type="ECO:0000256" key="4">
    <source>
        <dbReference type="ARBA" id="ARBA00038101"/>
    </source>
</evidence>
<reference evidence="8 9" key="1">
    <citation type="journal article" date="2018" name="New Phytol.">
        <title>Phylogenomics of Endogonaceae and evolution of mycorrhizas within Mucoromycota.</title>
        <authorList>
            <person name="Chang Y."/>
            <person name="Desiro A."/>
            <person name="Na H."/>
            <person name="Sandor L."/>
            <person name="Lipzen A."/>
            <person name="Clum A."/>
            <person name="Barry K."/>
            <person name="Grigoriev I.V."/>
            <person name="Martin F.M."/>
            <person name="Stajich J.E."/>
            <person name="Smith M.E."/>
            <person name="Bonito G."/>
            <person name="Spatafora J.W."/>
        </authorList>
    </citation>
    <scope>NUCLEOTIDE SEQUENCE [LARGE SCALE GENOMIC DNA]</scope>
    <source>
        <strain evidence="8 9">AD002</strain>
    </source>
</reference>
<dbReference type="Gene3D" id="1.25.40.10">
    <property type="entry name" value="Tetratricopeptide repeat domain"/>
    <property type="match status" value="5"/>
</dbReference>
<keyword evidence="9" id="KW-1185">Reference proteome</keyword>
<evidence type="ECO:0000256" key="6">
    <source>
        <dbReference type="PROSITE-ProRule" id="PRU00339"/>
    </source>
</evidence>
<sequence>MKPSKLVDFHAAYKHYSKAIKTANPKCAKYHTNRARTSLKLKRYATAYDDADEALKLDPANAKAHYCKGESLFGRLGYQLALDQFEKALQLAPHDAIIHLKIDECKRLRHDKEVRHEAMHANTTKECENLMAKLKEGWLPVDRSLVGSAEWEKEKYVMEATMSIVFEAHCYKDGLRGKQQDYAKAMERFHKAADMGNPEAQYNLGVLYGSAINGPVESAKAVYYFNMATSQPLFYISGVPRLGVPQAHNALGSYYDTGFGVKRDLDKAFQHYKLSAEGDEPFGMSNLGVAYVEGRGTPVNIPKAIEMYTKTAEKNHPVAQYNLGSIYAAGYPGIEKNIRLARNWYRKAAANNHWLALVALEKSFLGSSPAESDTAEAMCMLGTAYEKGIDGQNPDVEQALHWFQKAAKQKLPMAQFRLGLLYLNKIPTFVEPKRISKGVKYIRDAAQLNNPQAQLMLSEFYQFGDYGNKRDIAKANSWLSKAKENGVDITRTILDRECESDIEFEKLLRRVQKWELSEGLTDSNASEPVTNQERIRRYSSSKFGKRFNDPERGKEYIEEVNTFIKLVEEIQPSLLHPVAPYQGIGDRYSLDKLAAYANTRVGDIMIAAKQHYLRGDVFLSDGKIRGFVYELFHAFKLCDIVCSVPMQLFEPVSHILQDYILENPHDAEAKFVLAVFSVFLKQPWSTALSLMDECVKLRPQESAFYLYRGNMKAFSRRYQDAISDFDVAVQILGPKNGYFAYYLRGAAKMKFMPPMALLDYHVYLEHAPLEDRKMSEVLFDMALCYRTLDMEKATEFYNRGLEAEAKRFPIFDPVDFSTIAMTESMLKMASFSRHMRKCSISMCEQIADKACSVCKKVWYCSKEHQKAHWKQHKLVCAKK</sequence>
<keyword evidence="3" id="KW-0862">Zinc</keyword>
<dbReference type="Pfam" id="PF08238">
    <property type="entry name" value="Sel1"/>
    <property type="match status" value="8"/>
</dbReference>
<dbReference type="PANTHER" id="PTHR11102">
    <property type="entry name" value="SEL-1-LIKE PROTEIN"/>
    <property type="match status" value="1"/>
</dbReference>
<dbReference type="Pfam" id="PF01753">
    <property type="entry name" value="zf-MYND"/>
    <property type="match status" value="1"/>
</dbReference>
<dbReference type="EMBL" id="RBNJ01009937">
    <property type="protein sequence ID" value="RUS26662.1"/>
    <property type="molecule type" value="Genomic_DNA"/>
</dbReference>
<dbReference type="SMART" id="SM00028">
    <property type="entry name" value="TPR"/>
    <property type="match status" value="4"/>
</dbReference>
<gene>
    <name evidence="8" type="ORF">BC938DRAFT_484295</name>
</gene>